<evidence type="ECO:0000313" key="4">
    <source>
        <dbReference type="Proteomes" id="UP000641741"/>
    </source>
</evidence>
<evidence type="ECO:0000259" key="1">
    <source>
        <dbReference type="Pfam" id="PF01262"/>
    </source>
</evidence>
<gene>
    <name evidence="3" type="ORF">H8S02_05625</name>
</gene>
<dbReference type="Gene3D" id="3.40.50.720">
    <property type="entry name" value="NAD(P)-binding Rossmann-like Domain"/>
    <property type="match status" value="1"/>
</dbReference>
<dbReference type="Pfam" id="PF01262">
    <property type="entry name" value="AlaDh_PNT_C"/>
    <property type="match status" value="1"/>
</dbReference>
<organism evidence="3 4">
    <name type="scientific">Agathobaculum hominis</name>
    <dbReference type="NCBI Taxonomy" id="2763014"/>
    <lineage>
        <taxon>Bacteria</taxon>
        <taxon>Bacillati</taxon>
        <taxon>Bacillota</taxon>
        <taxon>Clostridia</taxon>
        <taxon>Eubacteriales</taxon>
        <taxon>Butyricicoccaceae</taxon>
        <taxon>Agathobaculum</taxon>
    </lineage>
</organism>
<sequence>MGKSLTLAVIGGDERQVFLASLALADGHAVRTFALDRANIEGAAICSDAASCTEGADAVLLPVPVMQGDGLLRAPLARTETDVMQVLDAIPAGVPAFGGAVPFRLHARAVQCGVRLIDYLSREELAIRNAVPTCEGALQLAMEQTDCTIQGAHVLVIGAGRIGFLLAVRLHALGAQVTVAARSLRDRARIESAGLAAVDTAQLAQEVHGREIIFNTVPAPLLTGEILRALTPSCIVIDLASMPGGVAPDAVPPTGCRVIHALSLPGKVAPRTAAAAIYATVTAILREEGVL</sequence>
<dbReference type="InterPro" id="IPR036291">
    <property type="entry name" value="NAD(P)-bd_dom_sf"/>
</dbReference>
<accession>A0ABR7GM95</accession>
<comment type="caution">
    <text evidence="3">The sequence shown here is derived from an EMBL/GenBank/DDBJ whole genome shotgun (WGS) entry which is preliminary data.</text>
</comment>
<dbReference type="Pfam" id="PF16924">
    <property type="entry name" value="DpaA_N"/>
    <property type="match status" value="1"/>
</dbReference>
<feature type="domain" description="Alanine dehydrogenase/pyridine nucleotide transhydrogenase NAD(H)-binding" evidence="1">
    <location>
        <begin position="149"/>
        <end position="248"/>
    </location>
</feature>
<protein>
    <submittedName>
        <fullName evidence="3">NAD(P)-binding domain-containing protein</fullName>
    </submittedName>
</protein>
<dbReference type="InterPro" id="IPR007698">
    <property type="entry name" value="AlaDH/PNT_NAD(H)-bd"/>
</dbReference>
<dbReference type="RefSeq" id="WP_186969686.1">
    <property type="nucleotide sequence ID" value="NZ_JACOPK010000004.1"/>
</dbReference>
<dbReference type="Proteomes" id="UP000641741">
    <property type="component" value="Unassembled WGS sequence"/>
</dbReference>
<evidence type="ECO:0000259" key="2">
    <source>
        <dbReference type="Pfam" id="PF16924"/>
    </source>
</evidence>
<feature type="domain" description="Dipicolinate synthase subunit A N-terminal" evidence="2">
    <location>
        <begin position="7"/>
        <end position="120"/>
    </location>
</feature>
<name>A0ABR7GM95_9FIRM</name>
<keyword evidence="4" id="KW-1185">Reference proteome</keyword>
<dbReference type="EMBL" id="JACOPK010000004">
    <property type="protein sequence ID" value="MBC5695426.1"/>
    <property type="molecule type" value="Genomic_DNA"/>
</dbReference>
<evidence type="ECO:0000313" key="3">
    <source>
        <dbReference type="EMBL" id="MBC5695426.1"/>
    </source>
</evidence>
<proteinExistence type="predicted"/>
<reference evidence="3 4" key="1">
    <citation type="submission" date="2020-08" db="EMBL/GenBank/DDBJ databases">
        <title>Genome public.</title>
        <authorList>
            <person name="Liu C."/>
            <person name="Sun Q."/>
        </authorList>
    </citation>
    <scope>NUCLEOTIDE SEQUENCE [LARGE SCALE GENOMIC DNA]</scope>
    <source>
        <strain evidence="3 4">M2</strain>
    </source>
</reference>
<dbReference type="InterPro" id="IPR031629">
    <property type="entry name" value="DpaA_N"/>
</dbReference>
<dbReference type="SUPFAM" id="SSF51735">
    <property type="entry name" value="NAD(P)-binding Rossmann-fold domains"/>
    <property type="match status" value="1"/>
</dbReference>